<evidence type="ECO:0000313" key="10">
    <source>
        <dbReference type="EMBL" id="CAB4784083.1"/>
    </source>
</evidence>
<evidence type="ECO:0000313" key="9">
    <source>
        <dbReference type="EMBL" id="CAB4724386.1"/>
    </source>
</evidence>
<dbReference type="PANTHER" id="PTHR11910">
    <property type="entry name" value="ATP SYNTHASE DELTA CHAIN"/>
    <property type="match status" value="1"/>
</dbReference>
<dbReference type="NCBIfam" id="TIGR01145">
    <property type="entry name" value="ATP_synt_delta"/>
    <property type="match status" value="1"/>
</dbReference>
<dbReference type="EMBL" id="CAFBLD010000006">
    <property type="protein sequence ID" value="CAB4869606.1"/>
    <property type="molecule type" value="Genomic_DNA"/>
</dbReference>
<evidence type="ECO:0000256" key="4">
    <source>
        <dbReference type="ARBA" id="ARBA00023065"/>
    </source>
</evidence>
<gene>
    <name evidence="8" type="ORF">UFOPK2510_01246</name>
    <name evidence="9" type="ORF">UFOPK2718_00767</name>
    <name evidence="10" type="ORF">UFOPK2936_01152</name>
    <name evidence="11" type="ORF">UFOPK3328_00971</name>
    <name evidence="12" type="ORF">UFOPK3779_01190</name>
    <name evidence="13" type="ORF">UFOPK3913_00769</name>
    <name evidence="7" type="ORF">UFOPK4107_01118</name>
    <name evidence="14" type="ORF">UFOPK4403_00885</name>
</gene>
<dbReference type="GO" id="GO:0046933">
    <property type="term" value="F:proton-transporting ATP synthase activity, rotational mechanism"/>
    <property type="evidence" value="ECO:0007669"/>
    <property type="project" value="InterPro"/>
</dbReference>
<evidence type="ECO:0000313" key="8">
    <source>
        <dbReference type="EMBL" id="CAB4699783.1"/>
    </source>
</evidence>
<dbReference type="AlphaFoldDB" id="A0A6J5ZI04"/>
<evidence type="ECO:0000313" key="12">
    <source>
        <dbReference type="EMBL" id="CAB4950753.1"/>
    </source>
</evidence>
<dbReference type="HAMAP" id="MF_01416">
    <property type="entry name" value="ATP_synth_delta_bact"/>
    <property type="match status" value="1"/>
</dbReference>
<proteinExistence type="inferred from homology"/>
<evidence type="ECO:0000256" key="6">
    <source>
        <dbReference type="ARBA" id="ARBA00023310"/>
    </source>
</evidence>
<evidence type="ECO:0000256" key="1">
    <source>
        <dbReference type="ARBA" id="ARBA00004370"/>
    </source>
</evidence>
<accession>A0A6J5ZI04</accession>
<keyword evidence="4" id="KW-0406">Ion transport</keyword>
<evidence type="ECO:0000256" key="5">
    <source>
        <dbReference type="ARBA" id="ARBA00023136"/>
    </source>
</evidence>
<dbReference type="NCBIfam" id="NF009967">
    <property type="entry name" value="PRK13430.1"/>
    <property type="match status" value="1"/>
</dbReference>
<sequence>MSLTMKGTSRLSLVATRTSLDKKLSGLDSAVILKLSSDLFAMVQVLDSSIALRRALTDSARQEAEKNSLAAQLFSKVVAPGSLALLSEMIAMRWSSPKDLGDVLELLAVESQAAAAEKDGTLDRLEAEIFTFSQTVASSPELRAVLANRSTVPGQPPKSQLVSALLSGKATASTVTLISTLVDHSRGRNIESGLAEFAQAVSARKNRLIAHVTTAVELTSQQVERLSKSLSQKIGQQVRVNVAVDKNVVGGISIRFADELIDGTLITRLLQADRALASKSA</sequence>
<evidence type="ECO:0000313" key="7">
    <source>
        <dbReference type="EMBL" id="CAB4342251.1"/>
    </source>
</evidence>
<evidence type="ECO:0000313" key="11">
    <source>
        <dbReference type="EMBL" id="CAB4869606.1"/>
    </source>
</evidence>
<keyword evidence="6" id="KW-0066">ATP synthesis</keyword>
<reference evidence="7" key="1">
    <citation type="submission" date="2020-05" db="EMBL/GenBank/DDBJ databases">
        <authorList>
            <person name="Chiriac C."/>
            <person name="Salcher M."/>
            <person name="Ghai R."/>
            <person name="Kavagutti S V."/>
        </authorList>
    </citation>
    <scope>NUCLEOTIDE SEQUENCE</scope>
</reference>
<keyword evidence="5" id="KW-0472">Membrane</keyword>
<dbReference type="InterPro" id="IPR000711">
    <property type="entry name" value="ATPase_OSCP/dsu"/>
</dbReference>
<dbReference type="Gene3D" id="1.10.520.20">
    <property type="entry name" value="N-terminal domain of the delta subunit of the F1F0-ATP synthase"/>
    <property type="match status" value="1"/>
</dbReference>
<evidence type="ECO:0000256" key="2">
    <source>
        <dbReference type="ARBA" id="ARBA00022448"/>
    </source>
</evidence>
<dbReference type="EMBL" id="CAFBOC010000007">
    <property type="protein sequence ID" value="CAB4975552.1"/>
    <property type="molecule type" value="Genomic_DNA"/>
</dbReference>
<name>A0A6J5ZI04_9ZZZZ</name>
<organism evidence="7">
    <name type="scientific">freshwater metagenome</name>
    <dbReference type="NCBI Taxonomy" id="449393"/>
    <lineage>
        <taxon>unclassified sequences</taxon>
        <taxon>metagenomes</taxon>
        <taxon>ecological metagenomes</taxon>
    </lineage>
</organism>
<dbReference type="EMBL" id="CAEZXO010000008">
    <property type="protein sequence ID" value="CAB4699783.1"/>
    <property type="molecule type" value="Genomic_DNA"/>
</dbReference>
<dbReference type="EMBL" id="CAEZYM010000006">
    <property type="protein sequence ID" value="CAB4724386.1"/>
    <property type="molecule type" value="Genomic_DNA"/>
</dbReference>
<keyword evidence="3" id="KW-0375">Hydrogen ion transport</keyword>
<dbReference type="EMBL" id="CAEZZW010000006">
    <property type="protein sequence ID" value="CAB4784083.1"/>
    <property type="molecule type" value="Genomic_DNA"/>
</dbReference>
<dbReference type="EMBL" id="CAFBNH010000007">
    <property type="protein sequence ID" value="CAB4950753.1"/>
    <property type="molecule type" value="Genomic_DNA"/>
</dbReference>
<evidence type="ECO:0000313" key="13">
    <source>
        <dbReference type="EMBL" id="CAB4975552.1"/>
    </source>
</evidence>
<evidence type="ECO:0000256" key="3">
    <source>
        <dbReference type="ARBA" id="ARBA00022781"/>
    </source>
</evidence>
<dbReference type="GO" id="GO:0016020">
    <property type="term" value="C:membrane"/>
    <property type="evidence" value="ECO:0007669"/>
    <property type="project" value="UniProtKB-SubCell"/>
</dbReference>
<dbReference type="InterPro" id="IPR026015">
    <property type="entry name" value="ATP_synth_OSCP/delta_N_sf"/>
</dbReference>
<protein>
    <submittedName>
        <fullName evidence="7">Unannotated protein</fullName>
    </submittedName>
</protein>
<keyword evidence="2" id="KW-0813">Transport</keyword>
<dbReference type="EMBL" id="CAESAE010000006">
    <property type="protein sequence ID" value="CAB4342251.1"/>
    <property type="molecule type" value="Genomic_DNA"/>
</dbReference>
<evidence type="ECO:0000313" key="14">
    <source>
        <dbReference type="EMBL" id="CAB5073146.1"/>
    </source>
</evidence>
<comment type="subcellular location">
    <subcellularLocation>
        <location evidence="1">Membrane</location>
    </subcellularLocation>
</comment>
<dbReference type="Pfam" id="PF00213">
    <property type="entry name" value="OSCP"/>
    <property type="match status" value="1"/>
</dbReference>
<dbReference type="PRINTS" id="PR00125">
    <property type="entry name" value="ATPASEDELTA"/>
</dbReference>
<dbReference type="EMBL" id="CAFBQX010000004">
    <property type="protein sequence ID" value="CAB5073146.1"/>
    <property type="molecule type" value="Genomic_DNA"/>
</dbReference>